<dbReference type="RefSeq" id="WP_107786581.1">
    <property type="nucleotide sequence ID" value="NZ_QAOL01000010.1"/>
</dbReference>
<accession>A0A2T5IRM6</accession>
<evidence type="ECO:0000313" key="2">
    <source>
        <dbReference type="EMBL" id="PTQ86482.1"/>
    </source>
</evidence>
<evidence type="ECO:0000313" key="3">
    <source>
        <dbReference type="Proteomes" id="UP000244110"/>
    </source>
</evidence>
<dbReference type="EMBL" id="QAOL01000010">
    <property type="protein sequence ID" value="PTQ86482.1"/>
    <property type="molecule type" value="Genomic_DNA"/>
</dbReference>
<sequence>MEDGKNKILNVLAKFSGTEGEPKNEIELYILHSMWVMMLSEFEASIKSIAENYIDKIKKKDISDIHVCLLIKQFCSKSNDTLTIEKIISCYKKDPKDINYRNFTKDKVPKYKFSAVEKLFNSLGIFFTESERTLLLTLDSVASTRDAIAHGDIGVQITRKELELELDKLVSISRMLNSKLLR</sequence>
<gene>
    <name evidence="2" type="ORF">C8R28_101058</name>
</gene>
<feature type="domain" description="RiboL-PSP-HEPN" evidence="1">
    <location>
        <begin position="18"/>
        <end position="179"/>
    </location>
</feature>
<protein>
    <recommendedName>
        <fullName evidence="1">RiboL-PSP-HEPN domain-containing protein</fullName>
    </recommendedName>
</protein>
<name>A0A2T5IRM6_9PROT</name>
<reference evidence="2 3" key="1">
    <citation type="submission" date="2018-04" db="EMBL/GenBank/DDBJ databases">
        <title>Active sludge and wastewater microbial communities from Klosterneuburg, Austria.</title>
        <authorList>
            <person name="Wagner M."/>
        </authorList>
    </citation>
    <scope>NUCLEOTIDE SEQUENCE [LARGE SCALE GENOMIC DNA]</scope>
    <source>
        <strain evidence="2 3">Nm4</strain>
    </source>
</reference>
<evidence type="ECO:0000259" key="1">
    <source>
        <dbReference type="Pfam" id="PF18735"/>
    </source>
</evidence>
<proteinExistence type="predicted"/>
<dbReference type="InterPro" id="IPR041519">
    <property type="entry name" value="HEPN_RiboL-PSP"/>
</dbReference>
<dbReference type="AlphaFoldDB" id="A0A2T5IRM6"/>
<dbReference type="Proteomes" id="UP000244110">
    <property type="component" value="Unassembled WGS sequence"/>
</dbReference>
<organism evidence="2 3">
    <name type="scientific">Nitrosomonas ureae</name>
    <dbReference type="NCBI Taxonomy" id="44577"/>
    <lineage>
        <taxon>Bacteria</taxon>
        <taxon>Pseudomonadati</taxon>
        <taxon>Pseudomonadota</taxon>
        <taxon>Betaproteobacteria</taxon>
        <taxon>Nitrosomonadales</taxon>
        <taxon>Nitrosomonadaceae</taxon>
        <taxon>Nitrosomonas</taxon>
    </lineage>
</organism>
<comment type="caution">
    <text evidence="2">The sequence shown here is derived from an EMBL/GenBank/DDBJ whole genome shotgun (WGS) entry which is preliminary data.</text>
</comment>
<dbReference type="Pfam" id="PF18735">
    <property type="entry name" value="HEPN_RiboL-PSP"/>
    <property type="match status" value="1"/>
</dbReference>